<gene>
    <name evidence="1" type="ORF">GCM10009539_60330</name>
</gene>
<dbReference type="EMBL" id="BAAAGX010000025">
    <property type="protein sequence ID" value="GAA0265673.1"/>
    <property type="molecule type" value="Genomic_DNA"/>
</dbReference>
<dbReference type="RefSeq" id="WP_344652298.1">
    <property type="nucleotide sequence ID" value="NZ_BAAAGX010000025.1"/>
</dbReference>
<protein>
    <submittedName>
        <fullName evidence="1">Uncharacterized protein</fullName>
    </submittedName>
</protein>
<organism evidence="1 2">
    <name type="scientific">Cryptosporangium japonicum</name>
    <dbReference type="NCBI Taxonomy" id="80872"/>
    <lineage>
        <taxon>Bacteria</taxon>
        <taxon>Bacillati</taxon>
        <taxon>Actinomycetota</taxon>
        <taxon>Actinomycetes</taxon>
        <taxon>Cryptosporangiales</taxon>
        <taxon>Cryptosporangiaceae</taxon>
        <taxon>Cryptosporangium</taxon>
    </lineage>
</organism>
<reference evidence="1 2" key="1">
    <citation type="journal article" date="2019" name="Int. J. Syst. Evol. Microbiol.">
        <title>The Global Catalogue of Microorganisms (GCM) 10K type strain sequencing project: providing services to taxonomists for standard genome sequencing and annotation.</title>
        <authorList>
            <consortium name="The Broad Institute Genomics Platform"/>
            <consortium name="The Broad Institute Genome Sequencing Center for Infectious Disease"/>
            <person name="Wu L."/>
            <person name="Ma J."/>
        </authorList>
    </citation>
    <scope>NUCLEOTIDE SEQUENCE [LARGE SCALE GENOMIC DNA]</scope>
    <source>
        <strain evidence="1 2">JCM 10425</strain>
    </source>
</reference>
<proteinExistence type="predicted"/>
<keyword evidence="2" id="KW-1185">Reference proteome</keyword>
<accession>A0ABN0UY51</accession>
<evidence type="ECO:0000313" key="1">
    <source>
        <dbReference type="EMBL" id="GAA0265673.1"/>
    </source>
</evidence>
<comment type="caution">
    <text evidence="1">The sequence shown here is derived from an EMBL/GenBank/DDBJ whole genome shotgun (WGS) entry which is preliminary data.</text>
</comment>
<sequence>MDELARRRVPPILAEQLEHGFGQVSAAARQVAGVAALLGRRWRPEDVAALLGRPESAVRAAAAELAAADLVDAGSYAFRHESFQRFAVRFVPPADRRGHRRAWVDLRLAAGASPVEVASVLAVVAEPGDTDAVAILAAAARALGENTPSPAADLYLRALDLDPPGTPAHARLAAEAAVALWAAERGADGSAVSDASLRDFPDAATEAGARLELALRVANYSSVETIRQCRLALALPGLGAELRARLLSLLIGALYTADEYEDVPELQAPARAAAGQTDDVQAQLTTLESGSVVAFYAGDWEAALAAQDEADALRTLTRTAAPRPAPYDLWPCMLLSAVGRASDGLALAAPAVSGPGLAMLRWGAVRAQLQFNLGRVTLAQAEADGVREFAEVVDPDGFAGVLVARVRARVAARRGTADDVADARREVAARLRSELRWQRGTALLDAALLAERAGDEDSLAELIGRVGENREPEGVRFFAGSDAADELLVARLALRAGHEAVALDILDTFHRLELRNPRLPFLHGLTLHLTGLVHRDPGPILRAATAYAACDRVLIRADAYADAGAMRIPGGPDDDTALHRALRLYRAAGCHHDVALVRDRLAAAGRPVGPVDEPPGPEARAADLAAAGANTGEIAAALDVPPPTVRALLRLAARRRPGQ</sequence>
<evidence type="ECO:0000313" key="2">
    <source>
        <dbReference type="Proteomes" id="UP001500967"/>
    </source>
</evidence>
<name>A0ABN0UY51_9ACTN</name>
<dbReference type="Proteomes" id="UP001500967">
    <property type="component" value="Unassembled WGS sequence"/>
</dbReference>